<evidence type="ECO:0000256" key="6">
    <source>
        <dbReference type="SAM" id="Coils"/>
    </source>
</evidence>
<dbReference type="OrthoDB" id="1524741at2"/>
<evidence type="ECO:0000259" key="8">
    <source>
        <dbReference type="Pfam" id="PF02706"/>
    </source>
</evidence>
<keyword evidence="3 7" id="KW-0812">Transmembrane</keyword>
<organism evidence="9 10">
    <name type="scientific">Fluviicola chungangensis</name>
    <dbReference type="NCBI Taxonomy" id="2597671"/>
    <lineage>
        <taxon>Bacteria</taxon>
        <taxon>Pseudomonadati</taxon>
        <taxon>Bacteroidota</taxon>
        <taxon>Flavobacteriia</taxon>
        <taxon>Flavobacteriales</taxon>
        <taxon>Crocinitomicaceae</taxon>
        <taxon>Fluviicola</taxon>
    </lineage>
</organism>
<comment type="caution">
    <text evidence="9">The sequence shown here is derived from an EMBL/GenBank/DDBJ whole genome shotgun (WGS) entry which is preliminary data.</text>
</comment>
<gene>
    <name evidence="9" type="ORF">FO442_16740</name>
</gene>
<keyword evidence="4 7" id="KW-1133">Transmembrane helix</keyword>
<evidence type="ECO:0000256" key="2">
    <source>
        <dbReference type="ARBA" id="ARBA00022475"/>
    </source>
</evidence>
<dbReference type="InterPro" id="IPR003856">
    <property type="entry name" value="LPS_length_determ_N"/>
</dbReference>
<evidence type="ECO:0000256" key="4">
    <source>
        <dbReference type="ARBA" id="ARBA00022989"/>
    </source>
</evidence>
<dbReference type="PANTHER" id="PTHR32309:SF13">
    <property type="entry name" value="FERRIC ENTEROBACTIN TRANSPORT PROTEIN FEPE"/>
    <property type="match status" value="1"/>
</dbReference>
<keyword evidence="10" id="KW-1185">Reference proteome</keyword>
<dbReference type="GO" id="GO:0004713">
    <property type="term" value="F:protein tyrosine kinase activity"/>
    <property type="evidence" value="ECO:0007669"/>
    <property type="project" value="TreeGrafter"/>
</dbReference>
<keyword evidence="6" id="KW-0175">Coiled coil</keyword>
<dbReference type="EMBL" id="VLPL01000010">
    <property type="protein sequence ID" value="TSJ39954.1"/>
    <property type="molecule type" value="Genomic_DNA"/>
</dbReference>
<evidence type="ECO:0000256" key="3">
    <source>
        <dbReference type="ARBA" id="ARBA00022692"/>
    </source>
</evidence>
<dbReference type="InterPro" id="IPR050445">
    <property type="entry name" value="Bact_polysacc_biosynth/exp"/>
</dbReference>
<accession>A0A556MJ59</accession>
<feature type="transmembrane region" description="Helical" evidence="7">
    <location>
        <begin position="25"/>
        <end position="48"/>
    </location>
</feature>
<evidence type="ECO:0000313" key="9">
    <source>
        <dbReference type="EMBL" id="TSJ39954.1"/>
    </source>
</evidence>
<reference evidence="9 10" key="1">
    <citation type="submission" date="2019-07" db="EMBL/GenBank/DDBJ databases">
        <authorList>
            <person name="Huq M.A."/>
        </authorList>
    </citation>
    <scope>NUCLEOTIDE SEQUENCE [LARGE SCALE GENOMIC DNA]</scope>
    <source>
        <strain evidence="9 10">MAH-3</strain>
    </source>
</reference>
<name>A0A556MJ59_9FLAO</name>
<dbReference type="PANTHER" id="PTHR32309">
    <property type="entry name" value="TYROSINE-PROTEIN KINASE"/>
    <property type="match status" value="1"/>
</dbReference>
<evidence type="ECO:0000313" key="10">
    <source>
        <dbReference type="Proteomes" id="UP000316008"/>
    </source>
</evidence>
<dbReference type="AlphaFoldDB" id="A0A556MJ59"/>
<feature type="domain" description="Polysaccharide chain length determinant N-terminal" evidence="8">
    <location>
        <begin position="14"/>
        <end position="102"/>
    </location>
</feature>
<protein>
    <recommendedName>
        <fullName evidence="8">Polysaccharide chain length determinant N-terminal domain-containing protein</fullName>
    </recommendedName>
</protein>
<keyword evidence="2" id="KW-1003">Cell membrane</keyword>
<sequence length="331" mass="37972">MEEGSKVMQEQRMNLFVTLWAKRKILIIVTSAGLVVSTVIAFLMTPLYRSTAIVFPAATSTVSFSEQRNAKASSMDFGEEEQAEQLIQILQSSKVRDKVVQQFDLMKHYEIEADDANKHYKLVKEYNSHILFVRTRYGSIQIDVLDRDPQLAADMANKIVDLIDTVKNEMVMERTVPAFEINKRKKEQLERDKEAVLNQLDSLAALGVVPLEGRANLFQAYVEAKNPEDKADFKRRIDINLEFGAVFDGLEYVRNEKIMKLADFALSYEQAESDANTQFNHKFIVERAVMADKKDKPKRLIIMILATFGTFVFMVFALLIQDKIREIRKLA</sequence>
<dbReference type="Proteomes" id="UP000316008">
    <property type="component" value="Unassembled WGS sequence"/>
</dbReference>
<evidence type="ECO:0000256" key="1">
    <source>
        <dbReference type="ARBA" id="ARBA00004651"/>
    </source>
</evidence>
<evidence type="ECO:0000256" key="7">
    <source>
        <dbReference type="SAM" id="Phobius"/>
    </source>
</evidence>
<dbReference type="GO" id="GO:0005886">
    <property type="term" value="C:plasma membrane"/>
    <property type="evidence" value="ECO:0007669"/>
    <property type="project" value="UniProtKB-SubCell"/>
</dbReference>
<feature type="coiled-coil region" evidence="6">
    <location>
        <begin position="179"/>
        <end position="206"/>
    </location>
</feature>
<keyword evidence="5 7" id="KW-0472">Membrane</keyword>
<comment type="subcellular location">
    <subcellularLocation>
        <location evidence="1">Cell membrane</location>
        <topology evidence="1">Multi-pass membrane protein</topology>
    </subcellularLocation>
</comment>
<feature type="transmembrane region" description="Helical" evidence="7">
    <location>
        <begin position="300"/>
        <end position="320"/>
    </location>
</feature>
<proteinExistence type="predicted"/>
<evidence type="ECO:0000256" key="5">
    <source>
        <dbReference type="ARBA" id="ARBA00023136"/>
    </source>
</evidence>
<dbReference type="Pfam" id="PF02706">
    <property type="entry name" value="Wzz"/>
    <property type="match status" value="1"/>
</dbReference>